<evidence type="ECO:0000313" key="2">
    <source>
        <dbReference type="EMBL" id="GIG06835.1"/>
    </source>
</evidence>
<feature type="transmembrane region" description="Helical" evidence="1">
    <location>
        <begin position="126"/>
        <end position="146"/>
    </location>
</feature>
<comment type="caution">
    <text evidence="2">The sequence shown here is derived from an EMBL/GenBank/DDBJ whole genome shotgun (WGS) entry which is preliminary data.</text>
</comment>
<feature type="transmembrane region" description="Helical" evidence="1">
    <location>
        <begin position="98"/>
        <end position="120"/>
    </location>
</feature>
<dbReference type="AlphaFoldDB" id="A0A8J3L342"/>
<sequence length="223" mass="23908">MVTTGLPAGRRTGRVLGFWWFALSGAAVAAFAVVPYLTASLRQLAEQDAGLAAAYAGRPAWVQAVFYAHIVGGGIALAVSPLQFAARIRARVPRVHRTVGRIAVAAMLVSGVAGLVIAPLNQAGPVGTAGFGALAVLWLWFAVAALRAARRRDFTAHRRWAVRAFAMTYAGVMLRLWLIPLMFAAIGWFGVAPEDAFATAYAYVPFLCWVPNLLVAEFVLRRS</sequence>
<keyword evidence="1" id="KW-0812">Transmembrane</keyword>
<feature type="transmembrane region" description="Helical" evidence="1">
    <location>
        <begin position="16"/>
        <end position="37"/>
    </location>
</feature>
<evidence type="ECO:0000256" key="1">
    <source>
        <dbReference type="SAM" id="Phobius"/>
    </source>
</evidence>
<feature type="transmembrane region" description="Helical" evidence="1">
    <location>
        <begin position="201"/>
        <end position="220"/>
    </location>
</feature>
<keyword evidence="1" id="KW-0472">Membrane</keyword>
<dbReference type="Proteomes" id="UP000630887">
    <property type="component" value="Unassembled WGS sequence"/>
</dbReference>
<dbReference type="Pfam" id="PF10067">
    <property type="entry name" value="DUF2306"/>
    <property type="match status" value="1"/>
</dbReference>
<feature type="transmembrane region" description="Helical" evidence="1">
    <location>
        <begin position="167"/>
        <end position="189"/>
    </location>
</feature>
<proteinExistence type="predicted"/>
<evidence type="ECO:0000313" key="3">
    <source>
        <dbReference type="Proteomes" id="UP000630887"/>
    </source>
</evidence>
<keyword evidence="1" id="KW-1133">Transmembrane helix</keyword>
<dbReference type="RefSeq" id="WP_203693188.1">
    <property type="nucleotide sequence ID" value="NZ_BAAALC010000012.1"/>
</dbReference>
<reference evidence="2 3" key="1">
    <citation type="submission" date="2021-01" db="EMBL/GenBank/DDBJ databases">
        <title>Whole genome shotgun sequence of Catellatospora coxensis NBRC 107359.</title>
        <authorList>
            <person name="Komaki H."/>
            <person name="Tamura T."/>
        </authorList>
    </citation>
    <scope>NUCLEOTIDE SEQUENCE [LARGE SCALE GENOMIC DNA]</scope>
    <source>
        <strain evidence="2 3">NBRC 107359</strain>
    </source>
</reference>
<protein>
    <submittedName>
        <fullName evidence="2">Uncharacterized protein</fullName>
    </submittedName>
</protein>
<feature type="transmembrane region" description="Helical" evidence="1">
    <location>
        <begin position="64"/>
        <end position="86"/>
    </location>
</feature>
<organism evidence="2 3">
    <name type="scientific">Catellatospora coxensis</name>
    <dbReference type="NCBI Taxonomy" id="310354"/>
    <lineage>
        <taxon>Bacteria</taxon>
        <taxon>Bacillati</taxon>
        <taxon>Actinomycetota</taxon>
        <taxon>Actinomycetes</taxon>
        <taxon>Micromonosporales</taxon>
        <taxon>Micromonosporaceae</taxon>
        <taxon>Catellatospora</taxon>
    </lineage>
</organism>
<gene>
    <name evidence="2" type="ORF">Cco03nite_35350</name>
</gene>
<keyword evidence="3" id="KW-1185">Reference proteome</keyword>
<name>A0A8J3L342_9ACTN</name>
<accession>A0A8J3L342</accession>
<dbReference type="InterPro" id="IPR018750">
    <property type="entry name" value="DUF2306_membrane"/>
</dbReference>
<dbReference type="EMBL" id="BONI01000027">
    <property type="protein sequence ID" value="GIG06835.1"/>
    <property type="molecule type" value="Genomic_DNA"/>
</dbReference>